<accession>A0ABR0NML2</accession>
<keyword evidence="3" id="KW-1185">Reference proteome</keyword>
<organism evidence="2 3">
    <name type="scientific">Gossypium arboreum</name>
    <name type="common">Tree cotton</name>
    <name type="synonym">Gossypium nanking</name>
    <dbReference type="NCBI Taxonomy" id="29729"/>
    <lineage>
        <taxon>Eukaryota</taxon>
        <taxon>Viridiplantae</taxon>
        <taxon>Streptophyta</taxon>
        <taxon>Embryophyta</taxon>
        <taxon>Tracheophyta</taxon>
        <taxon>Spermatophyta</taxon>
        <taxon>Magnoliopsida</taxon>
        <taxon>eudicotyledons</taxon>
        <taxon>Gunneridae</taxon>
        <taxon>Pentapetalae</taxon>
        <taxon>rosids</taxon>
        <taxon>malvids</taxon>
        <taxon>Malvales</taxon>
        <taxon>Malvaceae</taxon>
        <taxon>Malvoideae</taxon>
        <taxon>Gossypium</taxon>
    </lineage>
</organism>
<dbReference type="EMBL" id="JARKNE010000009">
    <property type="protein sequence ID" value="KAK5802578.1"/>
    <property type="molecule type" value="Genomic_DNA"/>
</dbReference>
<feature type="compositionally biased region" description="Acidic residues" evidence="1">
    <location>
        <begin position="12"/>
        <end position="23"/>
    </location>
</feature>
<evidence type="ECO:0000313" key="2">
    <source>
        <dbReference type="EMBL" id="KAK5802578.1"/>
    </source>
</evidence>
<evidence type="ECO:0000256" key="1">
    <source>
        <dbReference type="SAM" id="MobiDB-lite"/>
    </source>
</evidence>
<proteinExistence type="predicted"/>
<reference evidence="2 3" key="1">
    <citation type="submission" date="2023-03" db="EMBL/GenBank/DDBJ databases">
        <title>WGS of Gossypium arboreum.</title>
        <authorList>
            <person name="Yu D."/>
        </authorList>
    </citation>
    <scope>NUCLEOTIDE SEQUENCE [LARGE SCALE GENOMIC DNA]</scope>
    <source>
        <tissue evidence="2">Leaf</tissue>
    </source>
</reference>
<comment type="caution">
    <text evidence="2">The sequence shown here is derived from an EMBL/GenBank/DDBJ whole genome shotgun (WGS) entry which is preliminary data.</text>
</comment>
<sequence>MFERISPLGEEGANEEDEEEEETPIVPSYYEQVLQPNHLPTKGMVICDLSYHNLDQTLGRWATKASAGRERGKAPMMKELEHD</sequence>
<feature type="region of interest" description="Disordered" evidence="1">
    <location>
        <begin position="64"/>
        <end position="83"/>
    </location>
</feature>
<feature type="region of interest" description="Disordered" evidence="1">
    <location>
        <begin position="1"/>
        <end position="25"/>
    </location>
</feature>
<gene>
    <name evidence="2" type="ORF">PVK06_030183</name>
</gene>
<dbReference type="Proteomes" id="UP001358586">
    <property type="component" value="Chromosome 9"/>
</dbReference>
<protein>
    <submittedName>
        <fullName evidence="2">Uncharacterized protein</fullName>
    </submittedName>
</protein>
<evidence type="ECO:0000313" key="3">
    <source>
        <dbReference type="Proteomes" id="UP001358586"/>
    </source>
</evidence>
<feature type="compositionally biased region" description="Basic and acidic residues" evidence="1">
    <location>
        <begin position="67"/>
        <end position="83"/>
    </location>
</feature>
<name>A0ABR0NML2_GOSAR</name>